<gene>
    <name evidence="3" type="ORF">ACFPN9_14260</name>
</gene>
<name>A0ABW0P3P9_9HYPH</name>
<evidence type="ECO:0008006" key="5">
    <source>
        <dbReference type="Google" id="ProtNLM"/>
    </source>
</evidence>
<feature type="region of interest" description="Disordered" evidence="1">
    <location>
        <begin position="50"/>
        <end position="71"/>
    </location>
</feature>
<feature type="compositionally biased region" description="Polar residues" evidence="1">
    <location>
        <begin position="53"/>
        <end position="65"/>
    </location>
</feature>
<comment type="caution">
    <text evidence="3">The sequence shown here is derived from an EMBL/GenBank/DDBJ whole genome shotgun (WGS) entry which is preliminary data.</text>
</comment>
<dbReference type="RefSeq" id="WP_068078937.1">
    <property type="nucleotide sequence ID" value="NZ_JBHSLU010000043.1"/>
</dbReference>
<keyword evidence="2" id="KW-0472">Membrane</keyword>
<keyword evidence="2" id="KW-0812">Transmembrane</keyword>
<sequence>MNKSSLPAGNQRAMLDAADARQRIVLILLLAFVSFAFAISFDHVTREMRGPALQQQSPTSPTSTFARHASA</sequence>
<dbReference type="Proteomes" id="UP001596060">
    <property type="component" value="Unassembled WGS sequence"/>
</dbReference>
<keyword evidence="2" id="KW-1133">Transmembrane helix</keyword>
<evidence type="ECO:0000256" key="1">
    <source>
        <dbReference type="SAM" id="MobiDB-lite"/>
    </source>
</evidence>
<protein>
    <recommendedName>
        <fullName evidence="5">MFS transporter</fullName>
    </recommendedName>
</protein>
<organism evidence="3 4">
    <name type="scientific">Bosea massiliensis</name>
    <dbReference type="NCBI Taxonomy" id="151419"/>
    <lineage>
        <taxon>Bacteria</taxon>
        <taxon>Pseudomonadati</taxon>
        <taxon>Pseudomonadota</taxon>
        <taxon>Alphaproteobacteria</taxon>
        <taxon>Hyphomicrobiales</taxon>
        <taxon>Boseaceae</taxon>
        <taxon>Bosea</taxon>
    </lineage>
</organism>
<evidence type="ECO:0000313" key="3">
    <source>
        <dbReference type="EMBL" id="MFC5506419.1"/>
    </source>
</evidence>
<evidence type="ECO:0000256" key="2">
    <source>
        <dbReference type="SAM" id="Phobius"/>
    </source>
</evidence>
<reference evidence="4" key="1">
    <citation type="journal article" date="2019" name="Int. J. Syst. Evol. Microbiol.">
        <title>The Global Catalogue of Microorganisms (GCM) 10K type strain sequencing project: providing services to taxonomists for standard genome sequencing and annotation.</title>
        <authorList>
            <consortium name="The Broad Institute Genomics Platform"/>
            <consortium name="The Broad Institute Genome Sequencing Center for Infectious Disease"/>
            <person name="Wu L."/>
            <person name="Ma J."/>
        </authorList>
    </citation>
    <scope>NUCLEOTIDE SEQUENCE [LARGE SCALE GENOMIC DNA]</scope>
    <source>
        <strain evidence="4">CCUG 43117</strain>
    </source>
</reference>
<keyword evidence="4" id="KW-1185">Reference proteome</keyword>
<feature type="transmembrane region" description="Helical" evidence="2">
    <location>
        <begin position="20"/>
        <end position="41"/>
    </location>
</feature>
<proteinExistence type="predicted"/>
<dbReference type="EMBL" id="JBHSLU010000043">
    <property type="protein sequence ID" value="MFC5506419.1"/>
    <property type="molecule type" value="Genomic_DNA"/>
</dbReference>
<accession>A0ABW0P3P9</accession>
<evidence type="ECO:0000313" key="4">
    <source>
        <dbReference type="Proteomes" id="UP001596060"/>
    </source>
</evidence>